<dbReference type="AlphaFoldDB" id="A0A292YKT2"/>
<keyword evidence="1" id="KW-1133">Transmembrane helix</keyword>
<dbReference type="EMBL" id="BDUF01000022">
    <property type="protein sequence ID" value="GAX89511.1"/>
    <property type="molecule type" value="Genomic_DNA"/>
</dbReference>
<protein>
    <recommendedName>
        <fullName evidence="4">PIN domain-containing protein</fullName>
    </recommendedName>
</protein>
<keyword evidence="1" id="KW-0472">Membrane</keyword>
<evidence type="ECO:0008006" key="4">
    <source>
        <dbReference type="Google" id="ProtNLM"/>
    </source>
</evidence>
<evidence type="ECO:0000313" key="2">
    <source>
        <dbReference type="EMBL" id="GAX89511.1"/>
    </source>
</evidence>
<evidence type="ECO:0000313" key="3">
    <source>
        <dbReference type="Proteomes" id="UP000217785"/>
    </source>
</evidence>
<dbReference type="OrthoDB" id="2878542at2"/>
<dbReference type="RefSeq" id="WP_096181196.1">
    <property type="nucleotide sequence ID" value="NZ_BDUF01000022.1"/>
</dbReference>
<dbReference type="Proteomes" id="UP000217785">
    <property type="component" value="Unassembled WGS sequence"/>
</dbReference>
<evidence type="ECO:0000256" key="1">
    <source>
        <dbReference type="SAM" id="Phobius"/>
    </source>
</evidence>
<proteinExistence type="predicted"/>
<organism evidence="2 3">
    <name type="scientific">Effusibacillus lacus</name>
    <dbReference type="NCBI Taxonomy" id="1348429"/>
    <lineage>
        <taxon>Bacteria</taxon>
        <taxon>Bacillati</taxon>
        <taxon>Bacillota</taxon>
        <taxon>Bacilli</taxon>
        <taxon>Bacillales</taxon>
        <taxon>Alicyclobacillaceae</taxon>
        <taxon>Effusibacillus</taxon>
    </lineage>
</organism>
<name>A0A292YKT2_9BACL</name>
<comment type="caution">
    <text evidence="2">The sequence shown here is derived from an EMBL/GenBank/DDBJ whole genome shotgun (WGS) entry which is preliminary data.</text>
</comment>
<keyword evidence="1" id="KW-0812">Transmembrane</keyword>
<accession>A0A292YKT2</accession>
<keyword evidence="3" id="KW-1185">Reference proteome</keyword>
<sequence>MRSFAVEPVVLAIYGELLQPSVPVRFLMPLSAVEELGLFLEENFSSDEEEQAAIHSNIKRLVSFFDNPFVRKKTTLAGHPPWSVSKPVVYNEFVTVQVVNTVDTAAFGEEFDPIETELILLAMKENVPILTEDPFLQDRIVNSGLDVQVYDVEDFEFALEEGLAGMGPDSNLPTRNQNYILPIIFGSFLFILVVALIMAF</sequence>
<feature type="transmembrane region" description="Helical" evidence="1">
    <location>
        <begin position="179"/>
        <end position="199"/>
    </location>
</feature>
<reference evidence="3" key="1">
    <citation type="submission" date="2017-07" db="EMBL/GenBank/DDBJ databases">
        <title>Draft genome sequence of Effusibacillus lacus strain skLN1.</title>
        <authorList>
            <person name="Watanabe M."/>
            <person name="Kojima H."/>
            <person name="Fukui M."/>
        </authorList>
    </citation>
    <scope>NUCLEOTIDE SEQUENCE [LARGE SCALE GENOMIC DNA]</scope>
    <source>
        <strain evidence="3">skLN1</strain>
    </source>
</reference>